<dbReference type="HOGENOM" id="CLU_012201_0_0_1"/>
<evidence type="ECO:0000256" key="2">
    <source>
        <dbReference type="ARBA" id="ARBA00022801"/>
    </source>
</evidence>
<organism evidence="6 7">
    <name type="scientific">Oryza rufipogon</name>
    <name type="common">Brownbeard rice</name>
    <name type="synonym">Asian wild rice</name>
    <dbReference type="NCBI Taxonomy" id="4529"/>
    <lineage>
        <taxon>Eukaryota</taxon>
        <taxon>Viridiplantae</taxon>
        <taxon>Streptophyta</taxon>
        <taxon>Embryophyta</taxon>
        <taxon>Tracheophyta</taxon>
        <taxon>Spermatophyta</taxon>
        <taxon>Magnoliopsida</taxon>
        <taxon>Liliopsida</taxon>
        <taxon>Poales</taxon>
        <taxon>Poaceae</taxon>
        <taxon>BOP clade</taxon>
        <taxon>Oryzoideae</taxon>
        <taxon>Oryzeae</taxon>
        <taxon>Oryzinae</taxon>
        <taxon>Oryza</taxon>
    </lineage>
</organism>
<sequence length="367" mass="38338">MSPSSSSSSTGPMGVAVSPEVEAALARGGAVVALESTIICHGMPYPKNLQTAMEVEAVVRENGAVPATIAILNGVPHVGLSGEQLKSLAVSGRQFQKTARRDIAHVVASGGNGATTVSATMFFAHKVGIPIFVTGGIGGVHRNGEQTMDISSDLTELGKTPVTVISAGVKSILDIPRTLEYLETQGVTVAAYKTNEFPAFFTEVSGYANKNLHLGSGILIAVPIPKEHAASGNAIESAIQKALKEAEDKNIIGNAITPFMLDRVKVLTGGSSLEANIALVKNNALVGAKIAVALSDLHQRDFGGLPYRVHVQRQARSETWGILFILTMTDDAIRSQLGLARMPDIQVISASGPLGWPASVQSRPGYG</sequence>
<dbReference type="Proteomes" id="UP000008022">
    <property type="component" value="Unassembled WGS sequence"/>
</dbReference>
<dbReference type="HAMAP" id="MF_01876">
    <property type="entry name" value="PsiMP_glycosidase"/>
    <property type="match status" value="1"/>
</dbReference>
<dbReference type="InterPro" id="IPR007342">
    <property type="entry name" value="PsuG"/>
</dbReference>
<keyword evidence="5" id="KW-0326">Glycosidase</keyword>
<evidence type="ECO:0000256" key="4">
    <source>
        <dbReference type="ARBA" id="ARBA00023239"/>
    </source>
</evidence>
<dbReference type="Gramene" id="ORUFI08G22020.1">
    <property type="protein sequence ID" value="ORUFI08G22020.1"/>
    <property type="gene ID" value="ORUFI08G22020"/>
</dbReference>
<name>A0A0E0QKW4_ORYRU</name>
<keyword evidence="3" id="KW-0464">Manganese</keyword>
<dbReference type="eggNOG" id="KOG3009">
    <property type="taxonomic scope" value="Eukaryota"/>
</dbReference>
<evidence type="ECO:0000256" key="1">
    <source>
        <dbReference type="ARBA" id="ARBA00022723"/>
    </source>
</evidence>
<dbReference type="GO" id="GO:0046872">
    <property type="term" value="F:metal ion binding"/>
    <property type="evidence" value="ECO:0007669"/>
    <property type="project" value="UniProtKB-KW"/>
</dbReference>
<dbReference type="STRING" id="4529.A0A0E0QKW4"/>
<evidence type="ECO:0000256" key="3">
    <source>
        <dbReference type="ARBA" id="ARBA00023211"/>
    </source>
</evidence>
<evidence type="ECO:0000313" key="7">
    <source>
        <dbReference type="Proteomes" id="UP000008022"/>
    </source>
</evidence>
<keyword evidence="1" id="KW-0479">Metal-binding</keyword>
<dbReference type="Pfam" id="PF04227">
    <property type="entry name" value="Indigoidine_A"/>
    <property type="match status" value="1"/>
</dbReference>
<dbReference type="PANTHER" id="PTHR42909:SF1">
    <property type="entry name" value="CARBOHYDRATE KINASE PFKB DOMAIN-CONTAINING PROTEIN"/>
    <property type="match status" value="1"/>
</dbReference>
<reference evidence="7" key="1">
    <citation type="submission" date="2013-06" db="EMBL/GenBank/DDBJ databases">
        <authorList>
            <person name="Zhao Q."/>
        </authorList>
    </citation>
    <scope>NUCLEOTIDE SEQUENCE</scope>
    <source>
        <strain evidence="7">cv. W1943</strain>
    </source>
</reference>
<keyword evidence="7" id="KW-1185">Reference proteome</keyword>
<dbReference type="SUPFAM" id="SSF110581">
    <property type="entry name" value="Indigoidine synthase A-like"/>
    <property type="match status" value="1"/>
</dbReference>
<keyword evidence="4" id="KW-0456">Lyase</keyword>
<evidence type="ECO:0008006" key="8">
    <source>
        <dbReference type="Google" id="ProtNLM"/>
    </source>
</evidence>
<proteinExistence type="inferred from homology"/>
<accession>A0A0E0QKW4</accession>
<evidence type="ECO:0000313" key="6">
    <source>
        <dbReference type="EnsemblPlants" id="ORUFI08G22020.1"/>
    </source>
</evidence>
<protein>
    <recommendedName>
        <fullName evidence="8">Pseudouridine-5'-phosphate glycosidase</fullName>
    </recommendedName>
</protein>
<dbReference type="GO" id="GO:0005777">
    <property type="term" value="C:peroxisome"/>
    <property type="evidence" value="ECO:0007669"/>
    <property type="project" value="EnsemblPlants"/>
</dbReference>
<dbReference type="Gene3D" id="3.40.1790.10">
    <property type="entry name" value="Indigoidine synthase domain"/>
    <property type="match status" value="1"/>
</dbReference>
<dbReference type="AlphaFoldDB" id="A0A0E0QKW4"/>
<dbReference type="EnsemblPlants" id="ORUFI08G22020.1">
    <property type="protein sequence ID" value="ORUFI08G22020.1"/>
    <property type="gene ID" value="ORUFI08G22020"/>
</dbReference>
<reference evidence="6" key="2">
    <citation type="submission" date="2015-06" db="UniProtKB">
        <authorList>
            <consortium name="EnsemblPlants"/>
        </authorList>
    </citation>
    <scope>IDENTIFICATION</scope>
</reference>
<dbReference type="GO" id="GO:0004730">
    <property type="term" value="F:pseudouridylate synthase activity"/>
    <property type="evidence" value="ECO:0007669"/>
    <property type="project" value="EnsemblPlants"/>
</dbReference>
<dbReference type="InterPro" id="IPR022830">
    <property type="entry name" value="Indigdn_synthA-like"/>
</dbReference>
<dbReference type="GO" id="GO:0030597">
    <property type="term" value="F:RNA glycosylase activity"/>
    <property type="evidence" value="ECO:0007669"/>
    <property type="project" value="EnsemblPlants"/>
</dbReference>
<dbReference type="OMA" id="GVHREWT"/>
<keyword evidence="2" id="KW-0378">Hydrolase</keyword>
<dbReference type="PANTHER" id="PTHR42909">
    <property type="entry name" value="ZGC:136858"/>
    <property type="match status" value="1"/>
</dbReference>
<evidence type="ECO:0000256" key="5">
    <source>
        <dbReference type="ARBA" id="ARBA00023295"/>
    </source>
</evidence>